<comment type="caution">
    <text evidence="1">The sequence shown here is derived from an EMBL/GenBank/DDBJ whole genome shotgun (WGS) entry which is preliminary data.</text>
</comment>
<evidence type="ECO:0000313" key="2">
    <source>
        <dbReference type="Proteomes" id="UP001431783"/>
    </source>
</evidence>
<protein>
    <submittedName>
        <fullName evidence="1">Uncharacterized protein</fullName>
    </submittedName>
</protein>
<accession>A0AAW1URW9</accession>
<dbReference type="EMBL" id="JARQZJ010000091">
    <property type="protein sequence ID" value="KAK9883222.1"/>
    <property type="molecule type" value="Genomic_DNA"/>
</dbReference>
<evidence type="ECO:0000313" key="1">
    <source>
        <dbReference type="EMBL" id="KAK9883222.1"/>
    </source>
</evidence>
<sequence>MAKTKVAENGATEYLKSSSCPIGAYVLSEYRTIINDDNLMLASLTLDQIDANGNSGSGRLLESELEIFVGTSKLALGKLELAANTVLHQEFRTLIIKPIFMHSSHRSRQTHTLSP</sequence>
<gene>
    <name evidence="1" type="ORF">WA026_001411</name>
</gene>
<dbReference type="AlphaFoldDB" id="A0AAW1URW9"/>
<organism evidence="1 2">
    <name type="scientific">Henosepilachna vigintioctopunctata</name>
    <dbReference type="NCBI Taxonomy" id="420089"/>
    <lineage>
        <taxon>Eukaryota</taxon>
        <taxon>Metazoa</taxon>
        <taxon>Ecdysozoa</taxon>
        <taxon>Arthropoda</taxon>
        <taxon>Hexapoda</taxon>
        <taxon>Insecta</taxon>
        <taxon>Pterygota</taxon>
        <taxon>Neoptera</taxon>
        <taxon>Endopterygota</taxon>
        <taxon>Coleoptera</taxon>
        <taxon>Polyphaga</taxon>
        <taxon>Cucujiformia</taxon>
        <taxon>Coccinelloidea</taxon>
        <taxon>Coccinellidae</taxon>
        <taxon>Epilachninae</taxon>
        <taxon>Epilachnini</taxon>
        <taxon>Henosepilachna</taxon>
    </lineage>
</organism>
<dbReference type="Proteomes" id="UP001431783">
    <property type="component" value="Unassembled WGS sequence"/>
</dbReference>
<reference evidence="1 2" key="1">
    <citation type="submission" date="2023-03" db="EMBL/GenBank/DDBJ databases">
        <title>Genome insight into feeding habits of ladybird beetles.</title>
        <authorList>
            <person name="Li H.-S."/>
            <person name="Huang Y.-H."/>
            <person name="Pang H."/>
        </authorList>
    </citation>
    <scope>NUCLEOTIDE SEQUENCE [LARGE SCALE GENOMIC DNA]</scope>
    <source>
        <strain evidence="1">SYSU_2023b</strain>
        <tissue evidence="1">Whole body</tissue>
    </source>
</reference>
<name>A0AAW1URW9_9CUCU</name>
<proteinExistence type="predicted"/>
<keyword evidence="2" id="KW-1185">Reference proteome</keyword>